<keyword evidence="5" id="KW-0597">Phosphoprotein</keyword>
<evidence type="ECO:0000256" key="8">
    <source>
        <dbReference type="ARBA" id="ARBA00022777"/>
    </source>
</evidence>
<evidence type="ECO:0000313" key="13">
    <source>
        <dbReference type="EMBL" id="TZF89626.1"/>
    </source>
</evidence>
<dbReference type="PROSITE" id="PS50109">
    <property type="entry name" value="HIS_KIN"/>
    <property type="match status" value="1"/>
</dbReference>
<keyword evidence="4" id="KW-1003">Cell membrane</keyword>
<reference evidence="13 14" key="1">
    <citation type="submission" date="2019-08" db="EMBL/GenBank/DDBJ databases">
        <title>Draft genome sequence of Lysobacter sp. UKS-15.</title>
        <authorList>
            <person name="Im W.-T."/>
        </authorList>
    </citation>
    <scope>NUCLEOTIDE SEQUENCE [LARGE SCALE GENOMIC DNA]</scope>
    <source>
        <strain evidence="13 14">UKS-15</strain>
    </source>
</reference>
<keyword evidence="8 13" id="KW-0418">Kinase</keyword>
<dbReference type="InterPro" id="IPR050980">
    <property type="entry name" value="2C_sensor_his_kinase"/>
</dbReference>
<dbReference type="GO" id="GO:0005524">
    <property type="term" value="F:ATP binding"/>
    <property type="evidence" value="ECO:0007669"/>
    <property type="project" value="UniProtKB-KW"/>
</dbReference>
<evidence type="ECO:0000256" key="9">
    <source>
        <dbReference type="ARBA" id="ARBA00022840"/>
    </source>
</evidence>
<keyword evidence="10" id="KW-0812">Transmembrane</keyword>
<keyword evidence="7" id="KW-0547">Nucleotide-binding</keyword>
<dbReference type="OrthoDB" id="9808408at2"/>
<feature type="domain" description="HAMP" evidence="12">
    <location>
        <begin position="75"/>
        <end position="127"/>
    </location>
</feature>
<proteinExistence type="predicted"/>
<keyword evidence="14" id="KW-1185">Reference proteome</keyword>
<dbReference type="EMBL" id="VTRV01000080">
    <property type="protein sequence ID" value="TZF89626.1"/>
    <property type="molecule type" value="Genomic_DNA"/>
</dbReference>
<dbReference type="InterPro" id="IPR036097">
    <property type="entry name" value="HisK_dim/P_sf"/>
</dbReference>
<protein>
    <recommendedName>
        <fullName evidence="3">histidine kinase</fullName>
        <ecNumber evidence="3">2.7.13.3</ecNumber>
    </recommendedName>
</protein>
<sequence length="333" mass="36407">MIRRLYLRIYVATLAALAAVAVLFALAWWAVLRQPGGSDWLRALHSDALHLHLDGLVLIFVITAVVGVAMYPLARRLTGQIEALVASMDRFGAGELATRAPVAGADEVAHLAHAFNTMADRVTGLMSAHGRMLANASHELRSPLTRIRMALELYEAEPRPGLLQGIREDCTEIDEQIEEILLASKLDTVGIERREEADLAVIVAEECTRLGLPFDVTPTPMLGDTRLLRRLLRNLLENALTHGRTGVEARAFVDTTGDRVVHVTDRGPGIDASERERVFEPFHRPANTRESGNGWGLGLALVRQISEQHGGHARCLGREGGGCTFEFRVAVVG</sequence>
<dbReference type="PRINTS" id="PR00344">
    <property type="entry name" value="BCTRLSENSOR"/>
</dbReference>
<dbReference type="SUPFAM" id="SSF47384">
    <property type="entry name" value="Homodimeric domain of signal transducing histidine kinase"/>
    <property type="match status" value="1"/>
</dbReference>
<keyword evidence="9" id="KW-0067">ATP-binding</keyword>
<evidence type="ECO:0000256" key="5">
    <source>
        <dbReference type="ARBA" id="ARBA00022553"/>
    </source>
</evidence>
<keyword evidence="6" id="KW-0808">Transferase</keyword>
<organism evidence="13 14">
    <name type="scientific">Cognatilysobacter lacus</name>
    <dbReference type="NCBI Taxonomy" id="1643323"/>
    <lineage>
        <taxon>Bacteria</taxon>
        <taxon>Pseudomonadati</taxon>
        <taxon>Pseudomonadota</taxon>
        <taxon>Gammaproteobacteria</taxon>
        <taxon>Lysobacterales</taxon>
        <taxon>Lysobacteraceae</taxon>
        <taxon>Cognatilysobacter</taxon>
    </lineage>
</organism>
<evidence type="ECO:0000256" key="6">
    <source>
        <dbReference type="ARBA" id="ARBA00022679"/>
    </source>
</evidence>
<dbReference type="PANTHER" id="PTHR44936">
    <property type="entry name" value="SENSOR PROTEIN CREC"/>
    <property type="match status" value="1"/>
</dbReference>
<evidence type="ECO:0000256" key="4">
    <source>
        <dbReference type="ARBA" id="ARBA00022475"/>
    </source>
</evidence>
<comment type="catalytic activity">
    <reaction evidence="1">
        <text>ATP + protein L-histidine = ADP + protein N-phospho-L-histidine.</text>
        <dbReference type="EC" id="2.7.13.3"/>
    </reaction>
</comment>
<dbReference type="CDD" id="cd00082">
    <property type="entry name" value="HisKA"/>
    <property type="match status" value="1"/>
</dbReference>
<dbReference type="GO" id="GO:0000155">
    <property type="term" value="F:phosphorelay sensor kinase activity"/>
    <property type="evidence" value="ECO:0007669"/>
    <property type="project" value="InterPro"/>
</dbReference>
<dbReference type="Pfam" id="PF00512">
    <property type="entry name" value="HisKA"/>
    <property type="match status" value="1"/>
</dbReference>
<dbReference type="InterPro" id="IPR004358">
    <property type="entry name" value="Sig_transdc_His_kin-like_C"/>
</dbReference>
<dbReference type="AlphaFoldDB" id="A0A5D8Z532"/>
<dbReference type="SMART" id="SM00388">
    <property type="entry name" value="HisKA"/>
    <property type="match status" value="1"/>
</dbReference>
<dbReference type="InterPro" id="IPR005467">
    <property type="entry name" value="His_kinase_dom"/>
</dbReference>
<comment type="caution">
    <text evidence="13">The sequence shown here is derived from an EMBL/GenBank/DDBJ whole genome shotgun (WGS) entry which is preliminary data.</text>
</comment>
<dbReference type="Gene3D" id="3.30.565.10">
    <property type="entry name" value="Histidine kinase-like ATPase, C-terminal domain"/>
    <property type="match status" value="1"/>
</dbReference>
<evidence type="ECO:0000256" key="1">
    <source>
        <dbReference type="ARBA" id="ARBA00000085"/>
    </source>
</evidence>
<evidence type="ECO:0000256" key="3">
    <source>
        <dbReference type="ARBA" id="ARBA00012438"/>
    </source>
</evidence>
<evidence type="ECO:0000259" key="11">
    <source>
        <dbReference type="PROSITE" id="PS50109"/>
    </source>
</evidence>
<dbReference type="Pfam" id="PF00672">
    <property type="entry name" value="HAMP"/>
    <property type="match status" value="1"/>
</dbReference>
<dbReference type="InterPro" id="IPR003660">
    <property type="entry name" value="HAMP_dom"/>
</dbReference>
<feature type="transmembrane region" description="Helical" evidence="10">
    <location>
        <begin position="7"/>
        <end position="31"/>
    </location>
</feature>
<keyword evidence="10" id="KW-1133">Transmembrane helix</keyword>
<dbReference type="PANTHER" id="PTHR44936:SF10">
    <property type="entry name" value="SENSOR PROTEIN RSTB"/>
    <property type="match status" value="1"/>
</dbReference>
<keyword evidence="10" id="KW-0472">Membrane</keyword>
<feature type="domain" description="Histidine kinase" evidence="11">
    <location>
        <begin position="135"/>
        <end position="333"/>
    </location>
</feature>
<dbReference type="Pfam" id="PF02518">
    <property type="entry name" value="HATPase_c"/>
    <property type="match status" value="1"/>
</dbReference>
<comment type="subcellular location">
    <subcellularLocation>
        <location evidence="2">Cell membrane</location>
        <topology evidence="2">Multi-pass membrane protein</topology>
    </subcellularLocation>
</comment>
<dbReference type="SMART" id="SM00304">
    <property type="entry name" value="HAMP"/>
    <property type="match status" value="1"/>
</dbReference>
<dbReference type="CDD" id="cd00075">
    <property type="entry name" value="HATPase"/>
    <property type="match status" value="1"/>
</dbReference>
<evidence type="ECO:0000256" key="7">
    <source>
        <dbReference type="ARBA" id="ARBA00022741"/>
    </source>
</evidence>
<dbReference type="InterPro" id="IPR036890">
    <property type="entry name" value="HATPase_C_sf"/>
</dbReference>
<feature type="transmembrane region" description="Helical" evidence="10">
    <location>
        <begin position="51"/>
        <end position="74"/>
    </location>
</feature>
<evidence type="ECO:0000259" key="12">
    <source>
        <dbReference type="PROSITE" id="PS50885"/>
    </source>
</evidence>
<dbReference type="SMART" id="SM00387">
    <property type="entry name" value="HATPase_c"/>
    <property type="match status" value="1"/>
</dbReference>
<dbReference type="Proteomes" id="UP000323164">
    <property type="component" value="Unassembled WGS sequence"/>
</dbReference>
<name>A0A5D8Z532_9GAMM</name>
<accession>A0A5D8Z532</accession>
<dbReference type="PROSITE" id="PS50885">
    <property type="entry name" value="HAMP"/>
    <property type="match status" value="1"/>
</dbReference>
<dbReference type="EC" id="2.7.13.3" evidence="3"/>
<dbReference type="CDD" id="cd06225">
    <property type="entry name" value="HAMP"/>
    <property type="match status" value="1"/>
</dbReference>
<evidence type="ECO:0000313" key="14">
    <source>
        <dbReference type="Proteomes" id="UP000323164"/>
    </source>
</evidence>
<dbReference type="Gene3D" id="6.10.340.10">
    <property type="match status" value="1"/>
</dbReference>
<gene>
    <name evidence="13" type="ORF">FW784_08555</name>
</gene>
<dbReference type="SUPFAM" id="SSF158472">
    <property type="entry name" value="HAMP domain-like"/>
    <property type="match status" value="1"/>
</dbReference>
<dbReference type="InterPro" id="IPR003594">
    <property type="entry name" value="HATPase_dom"/>
</dbReference>
<evidence type="ECO:0000256" key="10">
    <source>
        <dbReference type="SAM" id="Phobius"/>
    </source>
</evidence>
<dbReference type="SUPFAM" id="SSF55874">
    <property type="entry name" value="ATPase domain of HSP90 chaperone/DNA topoisomerase II/histidine kinase"/>
    <property type="match status" value="1"/>
</dbReference>
<dbReference type="GO" id="GO:0005886">
    <property type="term" value="C:plasma membrane"/>
    <property type="evidence" value="ECO:0007669"/>
    <property type="project" value="UniProtKB-SubCell"/>
</dbReference>
<dbReference type="RefSeq" id="WP_149352929.1">
    <property type="nucleotide sequence ID" value="NZ_VTRV01000080.1"/>
</dbReference>
<dbReference type="Gene3D" id="1.10.287.130">
    <property type="match status" value="1"/>
</dbReference>
<evidence type="ECO:0000256" key="2">
    <source>
        <dbReference type="ARBA" id="ARBA00004651"/>
    </source>
</evidence>
<dbReference type="InterPro" id="IPR003661">
    <property type="entry name" value="HisK_dim/P_dom"/>
</dbReference>